<dbReference type="Pfam" id="PF01522">
    <property type="entry name" value="Polysacc_deac_1"/>
    <property type="match status" value="1"/>
</dbReference>
<evidence type="ECO:0000256" key="3">
    <source>
        <dbReference type="ARBA" id="ARBA00022729"/>
    </source>
</evidence>
<dbReference type="RefSeq" id="XP_066671167.1">
    <property type="nucleotide sequence ID" value="XM_066807549.1"/>
</dbReference>
<dbReference type="SUPFAM" id="SSF88713">
    <property type="entry name" value="Glycoside hydrolase/deacetylase"/>
    <property type="match status" value="1"/>
</dbReference>
<keyword evidence="6" id="KW-0170">Cobalt</keyword>
<gene>
    <name evidence="8" type="ORF">PG997_003234</name>
</gene>
<evidence type="ECO:0000256" key="1">
    <source>
        <dbReference type="ARBA" id="ARBA00001941"/>
    </source>
</evidence>
<reference evidence="8 9" key="1">
    <citation type="submission" date="2023-01" db="EMBL/GenBank/DDBJ databases">
        <title>Analysis of 21 Apiospora genomes using comparative genomics revels a genus with tremendous synthesis potential of carbohydrate active enzymes and secondary metabolites.</title>
        <authorList>
            <person name="Sorensen T."/>
        </authorList>
    </citation>
    <scope>NUCLEOTIDE SEQUENCE [LARGE SCALE GENOMIC DNA]</scope>
    <source>
        <strain evidence="8 9">CBS 114990</strain>
    </source>
</reference>
<accession>A0ABR1WYM6</accession>
<dbReference type="CDD" id="cd10917">
    <property type="entry name" value="CE4_NodB_like_6s_7s"/>
    <property type="match status" value="1"/>
</dbReference>
<dbReference type="PANTHER" id="PTHR46471:SF6">
    <property type="entry name" value="GLYCOSYL HYDROLASE"/>
    <property type="match status" value="1"/>
</dbReference>
<comment type="caution">
    <text evidence="8">The sequence shown here is derived from an EMBL/GenBank/DDBJ whole genome shotgun (WGS) entry which is preliminary data.</text>
</comment>
<name>A0ABR1WYM6_9PEZI</name>
<keyword evidence="4" id="KW-0378">Hydrolase</keyword>
<evidence type="ECO:0000256" key="6">
    <source>
        <dbReference type="ARBA" id="ARBA00023285"/>
    </source>
</evidence>
<dbReference type="InterPro" id="IPR011330">
    <property type="entry name" value="Glyco_hydro/deAcase_b/a-brl"/>
</dbReference>
<dbReference type="EMBL" id="JAQQWN010000004">
    <property type="protein sequence ID" value="KAK8088273.1"/>
    <property type="molecule type" value="Genomic_DNA"/>
</dbReference>
<keyword evidence="9" id="KW-1185">Reference proteome</keyword>
<dbReference type="Gene3D" id="3.20.20.370">
    <property type="entry name" value="Glycoside hydrolase/deacetylase"/>
    <property type="match status" value="1"/>
</dbReference>
<keyword evidence="5" id="KW-0119">Carbohydrate metabolism</keyword>
<organism evidence="8 9">
    <name type="scientific">Apiospora hydei</name>
    <dbReference type="NCBI Taxonomy" id="1337664"/>
    <lineage>
        <taxon>Eukaryota</taxon>
        <taxon>Fungi</taxon>
        <taxon>Dikarya</taxon>
        <taxon>Ascomycota</taxon>
        <taxon>Pezizomycotina</taxon>
        <taxon>Sordariomycetes</taxon>
        <taxon>Xylariomycetidae</taxon>
        <taxon>Amphisphaeriales</taxon>
        <taxon>Apiosporaceae</taxon>
        <taxon>Apiospora</taxon>
    </lineage>
</organism>
<sequence length="686" mass="74174">MTSISVIDGSLTFTPKANSYFYETFPCTQAKNDGYNAVSFSVIGPAGGAASLEIQTKSSCSASAYSSSYFTVSGLTGSKQTVTVPLSSFSGAKINAITGLVWSSFSKTGVKWVLNDVQFVCRGTNPAPSTPGSCSNLLIDDWESQSRLTFLYYNAMIKPSSDDATMNSVVVSNDNHVTFTPKNTDSYFYSQVGCVNTHNVYGGISLPIKAPRGAKITVQLSSPAQCGDDVDKVNSAQTSTELGWTFDGTEKLYSIPFSKFSKLDLTKIRTVFFTGFTGPVTFGPMAFYCGSTPSQYQVSSTTAPAGPTSTVPAPSSTASALVIDDFASNGANALGFWHGGDEEISLTWGNKQLTIKSSDSDYAFYTQLSGSCRNLHSFDGSYLHIAYSGSNKFSIALQQHNSQCNENIAPFPETWDSLEAARYASASDIYIPISHFNIDRSRVIGLAFKGFYTTESVVLKKVEIVPSIPATFQIPSKLPSGNFVFACKRPNSFAFAIDDGDPALAQQVMRIVREEDIKVTFFTSQGHQIALHSFTHPKMEGLPDYAAIDWEYNNDIATVKKTFDGLVTPYFRAPFGNEGARMRQRLAVALGTEAPYIVQWSVDVEDWLYATGPTPEKQLDAFKRDLAKGPYSHDLVPVALYPAAVARDSNLLGNHRRPGHGSLLAGAYAKDGIASSCPGLRNEAAQ</sequence>
<evidence type="ECO:0000256" key="2">
    <source>
        <dbReference type="ARBA" id="ARBA00022723"/>
    </source>
</evidence>
<protein>
    <submittedName>
        <fullName evidence="8">Carbohydrate esterase family 4 protein</fullName>
    </submittedName>
</protein>
<evidence type="ECO:0000256" key="4">
    <source>
        <dbReference type="ARBA" id="ARBA00022801"/>
    </source>
</evidence>
<proteinExistence type="predicted"/>
<keyword evidence="2" id="KW-0479">Metal-binding</keyword>
<evidence type="ECO:0000313" key="8">
    <source>
        <dbReference type="EMBL" id="KAK8088273.1"/>
    </source>
</evidence>
<evidence type="ECO:0000256" key="5">
    <source>
        <dbReference type="ARBA" id="ARBA00023277"/>
    </source>
</evidence>
<comment type="cofactor">
    <cofactor evidence="1">
        <name>Co(2+)</name>
        <dbReference type="ChEBI" id="CHEBI:48828"/>
    </cofactor>
</comment>
<dbReference type="InterPro" id="IPR002509">
    <property type="entry name" value="NODB_dom"/>
</dbReference>
<evidence type="ECO:0000259" key="7">
    <source>
        <dbReference type="Pfam" id="PF01522"/>
    </source>
</evidence>
<feature type="domain" description="NodB homology" evidence="7">
    <location>
        <begin position="525"/>
        <end position="586"/>
    </location>
</feature>
<dbReference type="GeneID" id="92040609"/>
<evidence type="ECO:0000313" key="9">
    <source>
        <dbReference type="Proteomes" id="UP001433268"/>
    </source>
</evidence>
<keyword evidence="3" id="KW-0732">Signal</keyword>
<dbReference type="Proteomes" id="UP001433268">
    <property type="component" value="Unassembled WGS sequence"/>
</dbReference>
<dbReference type="PANTHER" id="PTHR46471">
    <property type="entry name" value="CHITIN DEACETYLASE"/>
    <property type="match status" value="1"/>
</dbReference>